<reference evidence="1" key="1">
    <citation type="submission" date="2014-07" db="EMBL/GenBank/DDBJ databases">
        <authorList>
            <person name="Zhang J.E."/>
            <person name="Yang H."/>
            <person name="Guo J."/>
            <person name="Deng Z."/>
            <person name="Luo H."/>
            <person name="Luo M."/>
            <person name="Zhao B."/>
        </authorList>
    </citation>
    <scope>NUCLEOTIDE SEQUENCE</scope>
    <source>
        <strain evidence="1">AM4</strain>
    </source>
</reference>
<sequence>MGNASNVDDERCLLVLPGLNYPAQLPGLYLPMRALSLEGWKVFHGQWELADLSAPERRAAVSEAAAEFVCRTAGAGRRLIMAKSLGTLAAGCAADHAIPAVWVTPLLRDDRCVRDIARSSAPALLVAGSRDWAWDDAAARRTGKRRLQLGTCDHALLTGDWREEVEMLEVLTSAVADFARDFTCVNSGV</sequence>
<proteinExistence type="predicted"/>
<name>A0A1L7RS93_9ACTO</name>
<dbReference type="AlphaFoldDB" id="A0A1L7RS93"/>
<protein>
    <submittedName>
        <fullName evidence="1">Alpha/beta hydrolase fold-3</fullName>
    </submittedName>
</protein>
<dbReference type="EMBL" id="LK995530">
    <property type="protein sequence ID" value="CED92053.1"/>
    <property type="molecule type" value="Genomic_DNA"/>
</dbReference>
<accession>A0A1L7RS93</accession>
<organism evidence="1">
    <name type="scientific">Actinomyces succiniciruminis</name>
    <dbReference type="NCBI Taxonomy" id="1522002"/>
    <lineage>
        <taxon>Bacteria</taxon>
        <taxon>Bacillati</taxon>
        <taxon>Actinomycetota</taxon>
        <taxon>Actinomycetes</taxon>
        <taxon>Actinomycetales</taxon>
        <taxon>Actinomycetaceae</taxon>
        <taxon>Actinomyces</taxon>
    </lineage>
</organism>
<gene>
    <name evidence="1" type="ORF">AAM4_2221</name>
</gene>
<dbReference type="Gene3D" id="3.40.50.1820">
    <property type="entry name" value="alpha/beta hydrolase"/>
    <property type="match status" value="1"/>
</dbReference>
<evidence type="ECO:0000313" key="1">
    <source>
        <dbReference type="EMBL" id="CED92053.1"/>
    </source>
</evidence>
<dbReference type="GO" id="GO:0016787">
    <property type="term" value="F:hydrolase activity"/>
    <property type="evidence" value="ECO:0007669"/>
    <property type="project" value="UniProtKB-KW"/>
</dbReference>
<dbReference type="InterPro" id="IPR029058">
    <property type="entry name" value="AB_hydrolase_fold"/>
</dbReference>
<dbReference type="SUPFAM" id="SSF53474">
    <property type="entry name" value="alpha/beta-Hydrolases"/>
    <property type="match status" value="1"/>
</dbReference>
<keyword evidence="1" id="KW-0378">Hydrolase</keyword>
<dbReference type="RefSeq" id="WP_210581271.1">
    <property type="nucleotide sequence ID" value="NZ_LK995530.1"/>
</dbReference>